<name>A0A2L0UHR8_9MICC</name>
<dbReference type="SMART" id="SM00347">
    <property type="entry name" value="HTH_MARR"/>
    <property type="match status" value="1"/>
</dbReference>
<evidence type="ECO:0000313" key="3">
    <source>
        <dbReference type="EMBL" id="AUZ88777.1"/>
    </source>
</evidence>
<sequence length="179" mass="19730">MKPSEARQGAGYWYPPSDEGGTGQAATGVDVLNALRAYRTVESGLRRRLSQRLNINETDLGALRHLLGVWQRDQGASPKDLALALGISSASTTLVIDRLERAGFIRRRRHPVDRRAVLLEPGDKATDDFRTAFDIEKRGVLAAADSLTSEETETVTRFLRSMEQAIADAVSQPDRTQEP</sequence>
<accession>A0A2L0UHR8</accession>
<dbReference type="Gene3D" id="1.10.10.10">
    <property type="entry name" value="Winged helix-like DNA-binding domain superfamily/Winged helix DNA-binding domain"/>
    <property type="match status" value="1"/>
</dbReference>
<evidence type="ECO:0000256" key="1">
    <source>
        <dbReference type="SAM" id="MobiDB-lite"/>
    </source>
</evidence>
<dbReference type="PANTHER" id="PTHR33164">
    <property type="entry name" value="TRANSCRIPTIONAL REGULATOR, MARR FAMILY"/>
    <property type="match status" value="1"/>
</dbReference>
<dbReference type="GO" id="GO:0006950">
    <property type="term" value="P:response to stress"/>
    <property type="evidence" value="ECO:0007669"/>
    <property type="project" value="TreeGrafter"/>
</dbReference>
<dbReference type="Proteomes" id="UP000239187">
    <property type="component" value="Chromosome"/>
</dbReference>
<dbReference type="GO" id="GO:0003700">
    <property type="term" value="F:DNA-binding transcription factor activity"/>
    <property type="evidence" value="ECO:0007669"/>
    <property type="project" value="InterPro"/>
</dbReference>
<dbReference type="PROSITE" id="PS50995">
    <property type="entry name" value="HTH_MARR_2"/>
    <property type="match status" value="1"/>
</dbReference>
<dbReference type="PRINTS" id="PR00598">
    <property type="entry name" value="HTHMARR"/>
</dbReference>
<dbReference type="InterPro" id="IPR039422">
    <property type="entry name" value="MarR/SlyA-like"/>
</dbReference>
<dbReference type="SUPFAM" id="SSF46785">
    <property type="entry name" value="Winged helix' DNA-binding domain"/>
    <property type="match status" value="1"/>
</dbReference>
<dbReference type="InterPro" id="IPR036390">
    <property type="entry name" value="WH_DNA-bd_sf"/>
</dbReference>
<gene>
    <name evidence="3" type="ORF">CVO76_14835</name>
</gene>
<reference evidence="3 4" key="1">
    <citation type="submission" date="2017-11" db="EMBL/GenBank/DDBJ databases">
        <title>Draft genome of Arthrobacter agilis strain UMCV2, a plant growth-promoting rhizobacterium and biocontrol capacity of phytopathogenic fungi.</title>
        <authorList>
            <person name="Martinez-Camara R."/>
            <person name="Santoyo G."/>
            <person name="Moreno-Hagelsieb G."/>
            <person name="Valencia-Cantero E."/>
        </authorList>
    </citation>
    <scope>NUCLEOTIDE SEQUENCE [LARGE SCALE GENOMIC DNA]</scope>
    <source>
        <strain evidence="3 4">UMCV2</strain>
    </source>
</reference>
<feature type="region of interest" description="Disordered" evidence="1">
    <location>
        <begin position="1"/>
        <end position="25"/>
    </location>
</feature>
<dbReference type="InterPro" id="IPR036388">
    <property type="entry name" value="WH-like_DNA-bd_sf"/>
</dbReference>
<proteinExistence type="predicted"/>
<protein>
    <submittedName>
        <fullName evidence="3">MarR family transcriptional regulator</fullName>
    </submittedName>
</protein>
<organism evidence="3 4">
    <name type="scientific">Arthrobacter agilis</name>
    <dbReference type="NCBI Taxonomy" id="37921"/>
    <lineage>
        <taxon>Bacteria</taxon>
        <taxon>Bacillati</taxon>
        <taxon>Actinomycetota</taxon>
        <taxon>Actinomycetes</taxon>
        <taxon>Micrococcales</taxon>
        <taxon>Micrococcaceae</taxon>
        <taxon>Arthrobacter</taxon>
    </lineage>
</organism>
<dbReference type="RefSeq" id="WP_208739952.1">
    <property type="nucleotide sequence ID" value="NZ_CP024915.1"/>
</dbReference>
<evidence type="ECO:0000259" key="2">
    <source>
        <dbReference type="PROSITE" id="PS50995"/>
    </source>
</evidence>
<dbReference type="InterPro" id="IPR000835">
    <property type="entry name" value="HTH_MarR-typ"/>
</dbReference>
<feature type="domain" description="HTH marR-type" evidence="2">
    <location>
        <begin position="24"/>
        <end position="164"/>
    </location>
</feature>
<dbReference type="PANTHER" id="PTHR33164:SF43">
    <property type="entry name" value="HTH-TYPE TRANSCRIPTIONAL REPRESSOR YETL"/>
    <property type="match status" value="1"/>
</dbReference>
<dbReference type="Pfam" id="PF01047">
    <property type="entry name" value="MarR"/>
    <property type="match status" value="1"/>
</dbReference>
<dbReference type="AlphaFoldDB" id="A0A2L0UHR8"/>
<dbReference type="EMBL" id="CP024915">
    <property type="protein sequence ID" value="AUZ88777.1"/>
    <property type="molecule type" value="Genomic_DNA"/>
</dbReference>
<evidence type="ECO:0000313" key="4">
    <source>
        <dbReference type="Proteomes" id="UP000239187"/>
    </source>
</evidence>